<evidence type="ECO:0000313" key="2">
    <source>
        <dbReference type="Proteomes" id="UP001596380"/>
    </source>
</evidence>
<name>A0ABW2D0A3_9ACTN</name>
<dbReference type="EMBL" id="JBHSXS010000050">
    <property type="protein sequence ID" value="MFC6886251.1"/>
    <property type="molecule type" value="Genomic_DNA"/>
</dbReference>
<gene>
    <name evidence="1" type="ORF">ACFQKB_41285</name>
</gene>
<dbReference type="Proteomes" id="UP001596380">
    <property type="component" value="Unassembled WGS sequence"/>
</dbReference>
<evidence type="ECO:0000313" key="1">
    <source>
        <dbReference type="EMBL" id="MFC6886251.1"/>
    </source>
</evidence>
<dbReference type="RefSeq" id="WP_378046677.1">
    <property type="nucleotide sequence ID" value="NZ_JBHSXE010000001.1"/>
</dbReference>
<comment type="caution">
    <text evidence="1">The sequence shown here is derived from an EMBL/GenBank/DDBJ whole genome shotgun (WGS) entry which is preliminary data.</text>
</comment>
<sequence>MSGPYETADDAVAEVRDIYAAHAKRGVMRARALDLLLRACADSGVEVGAYDLRVLHWLAAQPPESAQVVAALIARAADAARSPAADTA</sequence>
<protein>
    <submittedName>
        <fullName evidence="1">Uncharacterized protein</fullName>
    </submittedName>
</protein>
<organism evidence="1 2">
    <name type="scientific">Actinomadura yumaensis</name>
    <dbReference type="NCBI Taxonomy" id="111807"/>
    <lineage>
        <taxon>Bacteria</taxon>
        <taxon>Bacillati</taxon>
        <taxon>Actinomycetota</taxon>
        <taxon>Actinomycetes</taxon>
        <taxon>Streptosporangiales</taxon>
        <taxon>Thermomonosporaceae</taxon>
        <taxon>Actinomadura</taxon>
    </lineage>
</organism>
<reference evidence="2" key="1">
    <citation type="journal article" date="2019" name="Int. J. Syst. Evol. Microbiol.">
        <title>The Global Catalogue of Microorganisms (GCM) 10K type strain sequencing project: providing services to taxonomists for standard genome sequencing and annotation.</title>
        <authorList>
            <consortium name="The Broad Institute Genomics Platform"/>
            <consortium name="The Broad Institute Genome Sequencing Center for Infectious Disease"/>
            <person name="Wu L."/>
            <person name="Ma J."/>
        </authorList>
    </citation>
    <scope>NUCLEOTIDE SEQUENCE [LARGE SCALE GENOMIC DNA]</scope>
    <source>
        <strain evidence="2">JCM 3369</strain>
    </source>
</reference>
<accession>A0ABW2D0A3</accession>
<proteinExistence type="predicted"/>
<keyword evidence="2" id="KW-1185">Reference proteome</keyword>